<evidence type="ECO:0000259" key="4">
    <source>
        <dbReference type="Pfam" id="PF03763"/>
    </source>
</evidence>
<keyword evidence="3" id="KW-0812">Transmembrane</keyword>
<feature type="domain" description="Remorin C-terminal" evidence="4">
    <location>
        <begin position="111"/>
        <end position="215"/>
    </location>
</feature>
<keyword evidence="2" id="KW-0175">Coiled coil</keyword>
<dbReference type="Pfam" id="PF03763">
    <property type="entry name" value="Remorin_C"/>
    <property type="match status" value="1"/>
</dbReference>
<dbReference type="RefSeq" id="XP_008437236.1">
    <property type="nucleotide sequence ID" value="XM_008439014.3"/>
</dbReference>
<dbReference type="SMR" id="A0A1S3AU46"/>
<dbReference type="eggNOG" id="ENOG502RXGE">
    <property type="taxonomic scope" value="Eukaryota"/>
</dbReference>
<dbReference type="AlphaFoldDB" id="A0A1S3AU46"/>
<keyword evidence="5" id="KW-1185">Reference proteome</keyword>
<feature type="transmembrane region" description="Helical" evidence="3">
    <location>
        <begin position="21"/>
        <end position="41"/>
    </location>
</feature>
<organism evidence="5 6">
    <name type="scientific">Cucumis melo</name>
    <name type="common">Muskmelon</name>
    <dbReference type="NCBI Taxonomy" id="3656"/>
    <lineage>
        <taxon>Eukaryota</taxon>
        <taxon>Viridiplantae</taxon>
        <taxon>Streptophyta</taxon>
        <taxon>Embryophyta</taxon>
        <taxon>Tracheophyta</taxon>
        <taxon>Spermatophyta</taxon>
        <taxon>Magnoliopsida</taxon>
        <taxon>eudicotyledons</taxon>
        <taxon>Gunneridae</taxon>
        <taxon>Pentapetalae</taxon>
        <taxon>rosids</taxon>
        <taxon>fabids</taxon>
        <taxon>Cucurbitales</taxon>
        <taxon>Cucurbitaceae</taxon>
        <taxon>Benincaseae</taxon>
        <taxon>Cucumis</taxon>
    </lineage>
</organism>
<dbReference type="PANTHER" id="PTHR31775">
    <property type="entry name" value="OS02G0117200 PROTEIN"/>
    <property type="match status" value="1"/>
</dbReference>
<evidence type="ECO:0000256" key="2">
    <source>
        <dbReference type="SAM" id="Coils"/>
    </source>
</evidence>
<proteinExistence type="inferred from homology"/>
<keyword evidence="3" id="KW-1133">Transmembrane helix</keyword>
<dbReference type="Proteomes" id="UP001652600">
    <property type="component" value="Chromosome 9"/>
</dbReference>
<evidence type="ECO:0000313" key="5">
    <source>
        <dbReference type="Proteomes" id="UP001652600"/>
    </source>
</evidence>
<dbReference type="KEGG" id="cmo:103482726"/>
<reference evidence="6" key="1">
    <citation type="submission" date="2025-08" db="UniProtKB">
        <authorList>
            <consortium name="RefSeq"/>
        </authorList>
    </citation>
    <scope>IDENTIFICATION</scope>
    <source>
        <tissue evidence="6">Stem</tissue>
    </source>
</reference>
<keyword evidence="3" id="KW-0472">Membrane</keyword>
<evidence type="ECO:0000313" key="6">
    <source>
        <dbReference type="RefSeq" id="XP_008437236.1"/>
    </source>
</evidence>
<dbReference type="InterPro" id="IPR005516">
    <property type="entry name" value="Remorin_C"/>
</dbReference>
<comment type="similarity">
    <text evidence="1">Belongs to the remorin family.</text>
</comment>
<name>A0A1S3AU46_CUCME</name>
<sequence length="223" mass="26073">MFTFSNNFLQKQKREIYRNKRVSILLSFFLSFFFFFFFFFFTKFSLKKTDIVAKLKEYVMAADDSEPDQPPPQNDVASISLPHTDKISDSAEKVDAAKDRDIALARVEWEKKMALIKAWEESEKIKAENKAYKRLSAVESWENTRKASIEAQLMKIEEKMEKKKAEYAEQMKNKIVGIHKEGEEKKATIEAERKEQCLKVEETAEKYRTSGFIPKTLLKCFSG</sequence>
<accession>A0A1S3AU46</accession>
<dbReference type="GeneID" id="103482726"/>
<protein>
    <submittedName>
        <fullName evidence="6">Remorin</fullName>
    </submittedName>
</protein>
<gene>
    <name evidence="6" type="primary">LOC103482726</name>
</gene>
<dbReference type="OrthoDB" id="684343at2759"/>
<evidence type="ECO:0000256" key="3">
    <source>
        <dbReference type="SAM" id="Phobius"/>
    </source>
</evidence>
<feature type="coiled-coil region" evidence="2">
    <location>
        <begin position="146"/>
        <end position="173"/>
    </location>
</feature>
<dbReference type="InParanoid" id="A0A1S3AU46"/>
<evidence type="ECO:0000256" key="1">
    <source>
        <dbReference type="ARBA" id="ARBA00005711"/>
    </source>
</evidence>
<dbReference type="PANTHER" id="PTHR31775:SF29">
    <property type="entry name" value="REMORIN C-TERMINAL DOMAIN-CONTAINING PROTEIN"/>
    <property type="match status" value="1"/>
</dbReference>